<keyword evidence="4" id="KW-1185">Reference proteome</keyword>
<evidence type="ECO:0000313" key="2">
    <source>
        <dbReference type="EMBL" id="GBN92075.1"/>
    </source>
</evidence>
<protein>
    <submittedName>
        <fullName evidence="3">Uncharacterized protein</fullName>
    </submittedName>
</protein>
<dbReference type="EMBL" id="BGPR01024211">
    <property type="protein sequence ID" value="GBN92090.1"/>
    <property type="molecule type" value="Genomic_DNA"/>
</dbReference>
<comment type="caution">
    <text evidence="3">The sequence shown here is derived from an EMBL/GenBank/DDBJ whole genome shotgun (WGS) entry which is preliminary data.</text>
</comment>
<dbReference type="EMBL" id="BGPR01024204">
    <property type="protein sequence ID" value="GBN92075.1"/>
    <property type="molecule type" value="Genomic_DNA"/>
</dbReference>
<name>A0A4Y2SWV8_ARAVE</name>
<sequence length="92" mass="10216">MKSFSPRSSRSPSSSPKVDLINFQVSSDPPVEPMSLPVATWSDAFESVKKERQWNPVELPSKVPTVTTSSSIHGKNPLLCFVPTNCLWTINR</sequence>
<evidence type="ECO:0000313" key="4">
    <source>
        <dbReference type="Proteomes" id="UP000499080"/>
    </source>
</evidence>
<organism evidence="3 4">
    <name type="scientific">Araneus ventricosus</name>
    <name type="common">Orbweaver spider</name>
    <name type="synonym">Epeira ventricosa</name>
    <dbReference type="NCBI Taxonomy" id="182803"/>
    <lineage>
        <taxon>Eukaryota</taxon>
        <taxon>Metazoa</taxon>
        <taxon>Ecdysozoa</taxon>
        <taxon>Arthropoda</taxon>
        <taxon>Chelicerata</taxon>
        <taxon>Arachnida</taxon>
        <taxon>Araneae</taxon>
        <taxon>Araneomorphae</taxon>
        <taxon>Entelegynae</taxon>
        <taxon>Araneoidea</taxon>
        <taxon>Araneidae</taxon>
        <taxon>Araneus</taxon>
    </lineage>
</organism>
<feature type="compositionally biased region" description="Low complexity" evidence="1">
    <location>
        <begin position="1"/>
        <end position="16"/>
    </location>
</feature>
<feature type="region of interest" description="Disordered" evidence="1">
    <location>
        <begin position="1"/>
        <end position="20"/>
    </location>
</feature>
<dbReference type="Proteomes" id="UP000499080">
    <property type="component" value="Unassembled WGS sequence"/>
</dbReference>
<accession>A0A4Y2SWV8</accession>
<proteinExistence type="predicted"/>
<evidence type="ECO:0000313" key="3">
    <source>
        <dbReference type="EMBL" id="GBN92090.1"/>
    </source>
</evidence>
<gene>
    <name evidence="2" type="ORF">AVEN_267256_1</name>
    <name evidence="3" type="ORF">AVEN_271303_1</name>
</gene>
<dbReference type="AlphaFoldDB" id="A0A4Y2SWV8"/>
<evidence type="ECO:0000256" key="1">
    <source>
        <dbReference type="SAM" id="MobiDB-lite"/>
    </source>
</evidence>
<reference evidence="3 4" key="1">
    <citation type="journal article" date="2019" name="Sci. Rep.">
        <title>Orb-weaving spider Araneus ventricosus genome elucidates the spidroin gene catalogue.</title>
        <authorList>
            <person name="Kono N."/>
            <person name="Nakamura H."/>
            <person name="Ohtoshi R."/>
            <person name="Moran D.A.P."/>
            <person name="Shinohara A."/>
            <person name="Yoshida Y."/>
            <person name="Fujiwara M."/>
            <person name="Mori M."/>
            <person name="Tomita M."/>
            <person name="Arakawa K."/>
        </authorList>
    </citation>
    <scope>NUCLEOTIDE SEQUENCE [LARGE SCALE GENOMIC DNA]</scope>
</reference>